<sequence length="170" mass="18410">MLARSATIFKWTLYTLAGLVWAVVQAAFLQRVTIWGVIPFLYPLIAALPATFEGPAAGTVYALACGVFCDLLLPSPIPCFYTLILPLVGLAAGLLSQSLIPAGYLCSAAAALPAYLLTGIFHCIVLWAQGHPAWGAAMSVTLRELCASLLWSLPMTWLFRRVYLRVHVDD</sequence>
<proteinExistence type="predicted"/>
<protein>
    <recommendedName>
        <fullName evidence="4">Rod shape-determining protein MreD</fullName>
    </recommendedName>
</protein>
<keyword evidence="1" id="KW-1133">Transmembrane helix</keyword>
<dbReference type="Proteomes" id="UP000620327">
    <property type="component" value="Unassembled WGS sequence"/>
</dbReference>
<dbReference type="EMBL" id="JACOQI010000004">
    <property type="protein sequence ID" value="MBC5769900.1"/>
    <property type="molecule type" value="Genomic_DNA"/>
</dbReference>
<keyword evidence="1" id="KW-0472">Membrane</keyword>
<keyword evidence="3" id="KW-1185">Reference proteome</keyword>
<feature type="transmembrane region" description="Helical" evidence="1">
    <location>
        <begin position="54"/>
        <end position="73"/>
    </location>
</feature>
<feature type="transmembrane region" description="Helical" evidence="1">
    <location>
        <begin position="80"/>
        <end position="96"/>
    </location>
</feature>
<feature type="transmembrane region" description="Helical" evidence="1">
    <location>
        <begin position="102"/>
        <end position="128"/>
    </location>
</feature>
<evidence type="ECO:0000313" key="3">
    <source>
        <dbReference type="Proteomes" id="UP000620327"/>
    </source>
</evidence>
<evidence type="ECO:0008006" key="4">
    <source>
        <dbReference type="Google" id="ProtNLM"/>
    </source>
</evidence>
<accession>A0A923MH04</accession>
<gene>
    <name evidence="2" type="ORF">H8Z83_06105</name>
</gene>
<evidence type="ECO:0000313" key="2">
    <source>
        <dbReference type="EMBL" id="MBC5769900.1"/>
    </source>
</evidence>
<dbReference type="AlphaFoldDB" id="A0A923MH04"/>
<evidence type="ECO:0000256" key="1">
    <source>
        <dbReference type="SAM" id="Phobius"/>
    </source>
</evidence>
<comment type="caution">
    <text evidence="2">The sequence shown here is derived from an EMBL/GenBank/DDBJ whole genome shotgun (WGS) entry which is preliminary data.</text>
</comment>
<feature type="transmembrane region" description="Helical" evidence="1">
    <location>
        <begin position="12"/>
        <end position="42"/>
    </location>
</feature>
<dbReference type="RefSeq" id="WP_187014249.1">
    <property type="nucleotide sequence ID" value="NZ_JACOQI010000004.1"/>
</dbReference>
<keyword evidence="1" id="KW-0812">Transmembrane</keyword>
<reference evidence="2" key="1">
    <citation type="submission" date="2020-08" db="EMBL/GenBank/DDBJ databases">
        <title>Genome public.</title>
        <authorList>
            <person name="Liu C."/>
            <person name="Sun Q."/>
        </authorList>
    </citation>
    <scope>NUCLEOTIDE SEQUENCE</scope>
    <source>
        <strain evidence="2">BX15</strain>
    </source>
</reference>
<name>A0A923MH04_9FIRM</name>
<organism evidence="2 3">
    <name type="scientific">Dysosmobacter segnis</name>
    <dbReference type="NCBI Taxonomy" id="2763042"/>
    <lineage>
        <taxon>Bacteria</taxon>
        <taxon>Bacillati</taxon>
        <taxon>Bacillota</taxon>
        <taxon>Clostridia</taxon>
        <taxon>Eubacteriales</taxon>
        <taxon>Oscillospiraceae</taxon>
        <taxon>Dysosmobacter</taxon>
    </lineage>
</organism>